<dbReference type="InterPro" id="IPR044016">
    <property type="entry name" value="Big_13"/>
</dbReference>
<evidence type="ECO:0000259" key="2">
    <source>
        <dbReference type="Pfam" id="PF19077"/>
    </source>
</evidence>
<dbReference type="Proteomes" id="UP000676035">
    <property type="component" value="Unassembled WGS sequence"/>
</dbReference>
<protein>
    <recommendedName>
        <fullName evidence="2">Bacterial Ig-like domain-containing protein</fullName>
    </recommendedName>
</protein>
<feature type="compositionally biased region" description="Low complexity" evidence="1">
    <location>
        <begin position="705"/>
        <end position="721"/>
    </location>
</feature>
<dbReference type="NCBIfam" id="NF033510">
    <property type="entry name" value="Ca_tandemer"/>
    <property type="match status" value="9"/>
</dbReference>
<feature type="domain" description="Bacterial Ig-like" evidence="2">
    <location>
        <begin position="1007"/>
        <end position="1100"/>
    </location>
</feature>
<feature type="domain" description="Bacterial Ig-like" evidence="2">
    <location>
        <begin position="280"/>
        <end position="364"/>
    </location>
</feature>
<dbReference type="InterPro" id="IPR013783">
    <property type="entry name" value="Ig-like_fold"/>
</dbReference>
<evidence type="ECO:0000313" key="4">
    <source>
        <dbReference type="Proteomes" id="UP000676035"/>
    </source>
</evidence>
<feature type="domain" description="Bacterial Ig-like" evidence="2">
    <location>
        <begin position="488"/>
        <end position="574"/>
    </location>
</feature>
<feature type="domain" description="Bacterial Ig-like" evidence="2">
    <location>
        <begin position="167"/>
        <end position="254"/>
    </location>
</feature>
<dbReference type="Pfam" id="PF19077">
    <property type="entry name" value="Big_13"/>
    <property type="match status" value="10"/>
</dbReference>
<feature type="domain" description="Bacterial Ig-like" evidence="2">
    <location>
        <begin position="51"/>
        <end position="144"/>
    </location>
</feature>
<comment type="caution">
    <text evidence="3">The sequence shown here is derived from an EMBL/GenBank/DDBJ whole genome shotgun (WGS) entry which is preliminary data.</text>
</comment>
<feature type="domain" description="Bacterial Ig-like" evidence="2">
    <location>
        <begin position="606"/>
        <end position="682"/>
    </location>
</feature>
<organism evidence="3 4">
    <name type="scientific">Pseudomonas rustica</name>
    <dbReference type="NCBI Taxonomy" id="2827099"/>
    <lineage>
        <taxon>Bacteria</taxon>
        <taxon>Pseudomonadati</taxon>
        <taxon>Pseudomonadota</taxon>
        <taxon>Gammaproteobacteria</taxon>
        <taxon>Pseudomonadales</taxon>
        <taxon>Pseudomonadaceae</taxon>
        <taxon>Pseudomonas</taxon>
    </lineage>
</organism>
<feature type="domain" description="Bacterial Ig-like" evidence="2">
    <location>
        <begin position="907"/>
        <end position="996"/>
    </location>
</feature>
<evidence type="ECO:0000256" key="1">
    <source>
        <dbReference type="SAM" id="MobiDB-lite"/>
    </source>
</evidence>
<gene>
    <name evidence="3" type="ORF">KFS80_05395</name>
</gene>
<accession>A0ABS5MTV0</accession>
<sequence>MTYTPPTPLPGGEHSIVVEEKDKDGNISKPSDEFDFIIDITAPGKSVINSISDDVGDQQGVISPNGFTDDNTPTLSGTGEAGARLDVFANGVKIGETTVNPDGTWSFTPSPALVDGQYSFTTVAIDAAGNVGLPSDPYIVTIDTIAPVKPGIGTGGIEEAIDNVGPITGDIGDGGVTDDGTPTFGGGGLTPGDKVTIIDDGVVIGEVIVGDDGRWEFTPDPALAEGPHPITVIVTDPAGNTSEPSDPYIVIVDTTAPGKPGVGTGGIEEAIDNVGPIIGDIGNGGVTDDGTPTFGGGGLTPGDKVTIIDDGVAIGEVIVGDDGRWEFTPDPALAEGPHPITVIVTDPAGNASEPSDPYIVIVDTTAPGKPGVGTGGIEEAIDNVGPITGDIGNGGSTDDGTPTVGGGGLTPGDKVTIIDDGVVIGEVIVGDDGRWEFTPDPALAEGPHPITVIVTDPAGNASEPSDPYIIIVDTTAPLAPTIDSVFDDQGTSTGNLTPGDITDDAQPEISGSGEPGSTIIIYDNGVEIGRAPVGTDGRWSHTPVPPLLNGPHDLTAAAQDAVGNISDPSTGFDFELVAGGTPPAPSITGVFDDVAENVGNIMPGDSTNDTEPQVSGTAEPFSTVTLFANGVAVGSIVADALGNWSITPNPALLPGLNNLSATATNAAGNESAPTGDYPITVDVTAPAAADASQLEDNVGAVTGPITSGDTTDDSTPTFSGTAEPNTTLIVFDNGVEIGRVPVDGAGNWSFTPAPPLANGPHSFSTFVVDAAGNRSPESAPIDFIVDTSAVVISIDQVTDDVGPNQGPLASGGVTDDTTPTLSGQATPGSTVNIYLDGVLLQAGVPVNALGQWEYTVNPALGEGNYAFSATVVTPGGGESAPTSDFNLEIDVTASAAPTIDAVTDDVGSIQGPVADGSTTDDTTPTLSGSGVAGDVIIIRNNGIEIGRQTVQPDGTWSFTPNPPLNNGSTNEFDVIAQDPAGNQSAPSAPWTVIIDTAAPIASAVVDSMGKDSGADSGDFVTNDGSAGRLIQGSLTAALEPGEKVQISTDGGVTWLDAVVDVGGNWNFLDQNIHTGNWEIQARVIDGAGNSNTTSQSVELDDQAPDAPTAVLRDGDQVTVDISGGNAESGDQVNIVLGNYRFDYELTDADIIAGQANVTIPAEILALLTFGGVLGAAIVDSNGNRSDYIAGQYAGGIEDFDSWDPTTSGVSVAGAVSVGPTNDIVGGPSSVVNITLQGNSSVVSLDVGHVHATGTMVNFLDAEGNVLNSQPVAINGAGFTSVEYDATGGVPVASIQVVVGPEADGGIRIDNVAWSSSLSSPIEDANQIIGSTGGSYHGSDANNIFSLLDTSYFDSAEAGINGGVGIDTLTLTGAGQTLDLGGITGKLESIEIIDITGTGNNTLNLSLGDVLELGESSLFSTDETVQMLIKGNAGDVVNLDDLLADGTDPGDWAGQGTVTVEGIVYNVFQHSSLDAQLLVQDGVTTNLV</sequence>
<name>A0ABS5MTV0_9PSED</name>
<evidence type="ECO:0000313" key="3">
    <source>
        <dbReference type="EMBL" id="MBS4077722.1"/>
    </source>
</evidence>
<dbReference type="Gene3D" id="2.60.40.10">
    <property type="entry name" value="Immunoglobulins"/>
    <property type="match status" value="11"/>
</dbReference>
<proteinExistence type="predicted"/>
<dbReference type="EMBL" id="JAGYHF010000002">
    <property type="protein sequence ID" value="MBS4077722.1"/>
    <property type="molecule type" value="Genomic_DNA"/>
</dbReference>
<feature type="domain" description="Bacterial Ig-like" evidence="2">
    <location>
        <begin position="387"/>
        <end position="474"/>
    </location>
</feature>
<reference evidence="3 4" key="1">
    <citation type="submission" date="2021-04" db="EMBL/GenBank/DDBJ databases">
        <title>Pseudomonas rustica sp. nov. isolated from raw milk.</title>
        <authorList>
            <person name="Fiedler G."/>
            <person name="Gieschler S."/>
            <person name="Kabisch J."/>
            <person name="Grimmler C."/>
            <person name="Brinks E."/>
            <person name="Wagner N."/>
            <person name="Hetzer B."/>
            <person name="Franz C.M.A.P."/>
            <person name="Boehnlein C."/>
        </authorList>
    </citation>
    <scope>NUCLEOTIDE SEQUENCE [LARGE SCALE GENOMIC DNA]</scope>
    <source>
        <strain evidence="3 4">MBT-4</strain>
    </source>
</reference>
<feature type="domain" description="Bacterial Ig-like" evidence="2">
    <location>
        <begin position="803"/>
        <end position="890"/>
    </location>
</feature>
<feature type="domain" description="Bacterial Ig-like" evidence="2">
    <location>
        <begin position="702"/>
        <end position="787"/>
    </location>
</feature>
<feature type="region of interest" description="Disordered" evidence="1">
    <location>
        <begin position="705"/>
        <end position="724"/>
    </location>
</feature>
<keyword evidence="4" id="KW-1185">Reference proteome</keyword>
<feature type="region of interest" description="Disordered" evidence="1">
    <location>
        <begin position="801"/>
        <end position="820"/>
    </location>
</feature>
<feature type="region of interest" description="Disordered" evidence="1">
    <location>
        <begin position="497"/>
        <end position="517"/>
    </location>
</feature>
<dbReference type="RefSeq" id="WP_212544161.1">
    <property type="nucleotide sequence ID" value="NZ_JAGYHF010000002.1"/>
</dbReference>